<evidence type="ECO:0000313" key="2">
    <source>
        <dbReference type="EMBL" id="KAK1533866.1"/>
    </source>
</evidence>
<dbReference type="RefSeq" id="XP_060347016.1">
    <property type="nucleotide sequence ID" value="XM_060494834.1"/>
</dbReference>
<feature type="region of interest" description="Disordered" evidence="1">
    <location>
        <begin position="1"/>
        <end position="25"/>
    </location>
</feature>
<feature type="region of interest" description="Disordered" evidence="1">
    <location>
        <begin position="65"/>
        <end position="88"/>
    </location>
</feature>
<organism evidence="2 3">
    <name type="scientific">Colletotrichum paranaense</name>
    <dbReference type="NCBI Taxonomy" id="1914294"/>
    <lineage>
        <taxon>Eukaryota</taxon>
        <taxon>Fungi</taxon>
        <taxon>Dikarya</taxon>
        <taxon>Ascomycota</taxon>
        <taxon>Pezizomycotina</taxon>
        <taxon>Sordariomycetes</taxon>
        <taxon>Hypocreomycetidae</taxon>
        <taxon>Glomerellales</taxon>
        <taxon>Glomerellaceae</taxon>
        <taxon>Colletotrichum</taxon>
        <taxon>Colletotrichum acutatum species complex</taxon>
    </lineage>
</organism>
<protein>
    <submittedName>
        <fullName evidence="2">Uncharacterized protein</fullName>
    </submittedName>
</protein>
<reference evidence="2 3" key="1">
    <citation type="submission" date="2016-10" db="EMBL/GenBank/DDBJ databases">
        <title>The genome sequence of Colletotrichum fioriniae PJ7.</title>
        <authorList>
            <person name="Baroncelli R."/>
        </authorList>
    </citation>
    <scope>NUCLEOTIDE SEQUENCE [LARGE SCALE GENOMIC DNA]</scope>
    <source>
        <strain evidence="2 3">IMI 384185</strain>
    </source>
</reference>
<dbReference type="GeneID" id="85378733"/>
<name>A0ABQ9SEN4_9PEZI</name>
<accession>A0ABQ9SEN4</accession>
<feature type="compositionally biased region" description="Basic and acidic residues" evidence="1">
    <location>
        <begin position="8"/>
        <end position="23"/>
    </location>
</feature>
<gene>
    <name evidence="2" type="ORF">CPAR01_10574</name>
</gene>
<dbReference type="EMBL" id="MOPA01000008">
    <property type="protein sequence ID" value="KAK1533866.1"/>
    <property type="molecule type" value="Genomic_DNA"/>
</dbReference>
<sequence>MAQAPKHSALERTIQRAVGREQQRIPNRTSQVHELQTFWREIEERRDRQQVQQLNQAVGYCGNGYDNGVDVGPGSGSPTRYYTGKPGPKKRDVNLHFCSVAC</sequence>
<proteinExistence type="predicted"/>
<evidence type="ECO:0000256" key="1">
    <source>
        <dbReference type="SAM" id="MobiDB-lite"/>
    </source>
</evidence>
<evidence type="ECO:0000313" key="3">
    <source>
        <dbReference type="Proteomes" id="UP001241169"/>
    </source>
</evidence>
<dbReference type="Proteomes" id="UP001241169">
    <property type="component" value="Unassembled WGS sequence"/>
</dbReference>
<comment type="caution">
    <text evidence="2">The sequence shown here is derived from an EMBL/GenBank/DDBJ whole genome shotgun (WGS) entry which is preliminary data.</text>
</comment>
<keyword evidence="3" id="KW-1185">Reference proteome</keyword>